<evidence type="ECO:0000313" key="5">
    <source>
        <dbReference type="Proteomes" id="UP001290455"/>
    </source>
</evidence>
<gene>
    <name evidence="4" type="ORF">SM124_18185</name>
</gene>
<dbReference type="PROSITE" id="PS50112">
    <property type="entry name" value="PAS"/>
    <property type="match status" value="1"/>
</dbReference>
<keyword evidence="1" id="KW-0378">Hydrolase</keyword>
<dbReference type="SMART" id="SM00331">
    <property type="entry name" value="PP2C_SIG"/>
    <property type="match status" value="1"/>
</dbReference>
<dbReference type="Proteomes" id="UP001290455">
    <property type="component" value="Unassembled WGS sequence"/>
</dbReference>
<dbReference type="EMBL" id="JAXOFX010000015">
    <property type="protein sequence ID" value="MDZ5473649.1"/>
    <property type="molecule type" value="Genomic_DNA"/>
</dbReference>
<sequence>MDSILNHAPCGFLSVDDEGVILAINQTLLNILGYELKELKGKNINTVLAVPAKAFYQFYFFPLIKLEKKVEEMYLSLLTREGNEIPVLLNATRRENINDCVFIPMYKRNEYEIEILKSKKMAEEALDAKDKANDELRKVLHTLEAKQKELVELNFKNQEYQDRLSKELKLAKNIQEKSLPTPLRNEHINFTSFYKSSTELSGDIYGLYQIDKHRYGVIILDVMGHGISSALVTMSLQSIFQKLISVGVPVDVVMHELDEHLLLLFQNDNLISHYCTVIYMMIDTEKEEIEYINAGHPSAIWLDQEGEMLEFRSTTTPLGLLEGMEFEKHVFSYKKGGRLFLYTDGVTDTVELKVLKEILQESRSKSVEDVRKLIIKALKCEEKHIENIDDQCFILVDIK</sequence>
<dbReference type="PANTHER" id="PTHR43156:SF14">
    <property type="entry name" value="PHOSPHOSERINE PHOSPHATASE RSBP"/>
    <property type="match status" value="1"/>
</dbReference>
<dbReference type="Pfam" id="PF07228">
    <property type="entry name" value="SpoIIE"/>
    <property type="match status" value="1"/>
</dbReference>
<dbReference type="Gene3D" id="3.60.40.10">
    <property type="entry name" value="PPM-type phosphatase domain"/>
    <property type="match status" value="1"/>
</dbReference>
<dbReference type="NCBIfam" id="TIGR00229">
    <property type="entry name" value="sensory_box"/>
    <property type="match status" value="1"/>
</dbReference>
<protein>
    <submittedName>
        <fullName evidence="4">SpoIIE family protein phosphatase</fullName>
    </submittedName>
</protein>
<comment type="caution">
    <text evidence="4">The sequence shown here is derived from an EMBL/GenBank/DDBJ whole genome shotgun (WGS) entry which is preliminary data.</text>
</comment>
<dbReference type="Gene3D" id="3.30.450.20">
    <property type="entry name" value="PAS domain"/>
    <property type="match status" value="1"/>
</dbReference>
<dbReference type="PANTHER" id="PTHR43156">
    <property type="entry name" value="STAGE II SPORULATION PROTEIN E-RELATED"/>
    <property type="match status" value="1"/>
</dbReference>
<dbReference type="InterPro" id="IPR001932">
    <property type="entry name" value="PPM-type_phosphatase-like_dom"/>
</dbReference>
<proteinExistence type="predicted"/>
<evidence type="ECO:0000259" key="3">
    <source>
        <dbReference type="PROSITE" id="PS50112"/>
    </source>
</evidence>
<dbReference type="InterPro" id="IPR013767">
    <property type="entry name" value="PAS_fold"/>
</dbReference>
<keyword evidence="2" id="KW-0175">Coiled coil</keyword>
<feature type="coiled-coil region" evidence="2">
    <location>
        <begin position="119"/>
        <end position="177"/>
    </location>
</feature>
<dbReference type="SMART" id="SM00091">
    <property type="entry name" value="PAS"/>
    <property type="match status" value="1"/>
</dbReference>
<reference evidence="4 5" key="1">
    <citation type="submission" date="2023-11" db="EMBL/GenBank/DDBJ databases">
        <title>Bacillus jintuensis, isolated from a mudflat on the Beibu Gulf coast.</title>
        <authorList>
            <person name="Li M."/>
        </authorList>
    </citation>
    <scope>NUCLEOTIDE SEQUENCE [LARGE SCALE GENOMIC DNA]</scope>
    <source>
        <strain evidence="4 5">31A1R</strain>
    </source>
</reference>
<accession>A0ABU5J2L7</accession>
<organism evidence="4 5">
    <name type="scientific">Robertmurraya mangrovi</name>
    <dbReference type="NCBI Taxonomy" id="3098077"/>
    <lineage>
        <taxon>Bacteria</taxon>
        <taxon>Bacillati</taxon>
        <taxon>Bacillota</taxon>
        <taxon>Bacilli</taxon>
        <taxon>Bacillales</taxon>
        <taxon>Bacillaceae</taxon>
        <taxon>Robertmurraya</taxon>
    </lineage>
</organism>
<dbReference type="InterPro" id="IPR052016">
    <property type="entry name" value="Bact_Sigma-Reg"/>
</dbReference>
<dbReference type="CDD" id="cd00130">
    <property type="entry name" value="PAS"/>
    <property type="match status" value="1"/>
</dbReference>
<evidence type="ECO:0000313" key="4">
    <source>
        <dbReference type="EMBL" id="MDZ5473649.1"/>
    </source>
</evidence>
<dbReference type="SUPFAM" id="SSF81606">
    <property type="entry name" value="PP2C-like"/>
    <property type="match status" value="1"/>
</dbReference>
<dbReference type="InterPro" id="IPR000014">
    <property type="entry name" value="PAS"/>
</dbReference>
<evidence type="ECO:0000256" key="2">
    <source>
        <dbReference type="SAM" id="Coils"/>
    </source>
</evidence>
<name>A0ABU5J2L7_9BACI</name>
<keyword evidence="5" id="KW-1185">Reference proteome</keyword>
<dbReference type="Pfam" id="PF00989">
    <property type="entry name" value="PAS"/>
    <property type="match status" value="1"/>
</dbReference>
<dbReference type="InterPro" id="IPR036457">
    <property type="entry name" value="PPM-type-like_dom_sf"/>
</dbReference>
<evidence type="ECO:0000256" key="1">
    <source>
        <dbReference type="ARBA" id="ARBA00022801"/>
    </source>
</evidence>
<dbReference type="RefSeq" id="WP_322447942.1">
    <property type="nucleotide sequence ID" value="NZ_JAXOFX010000015.1"/>
</dbReference>
<dbReference type="SUPFAM" id="SSF55785">
    <property type="entry name" value="PYP-like sensor domain (PAS domain)"/>
    <property type="match status" value="1"/>
</dbReference>
<dbReference type="InterPro" id="IPR035965">
    <property type="entry name" value="PAS-like_dom_sf"/>
</dbReference>
<feature type="domain" description="PAS" evidence="3">
    <location>
        <begin position="1"/>
        <end position="43"/>
    </location>
</feature>